<dbReference type="EMBL" id="MGHY01000009">
    <property type="protein sequence ID" value="OGM79676.1"/>
    <property type="molecule type" value="Genomic_DNA"/>
</dbReference>
<keyword evidence="10" id="KW-0066">ATP synthesis</keyword>
<dbReference type="InterPro" id="IPR020003">
    <property type="entry name" value="ATPase_a/bsu_AS"/>
</dbReference>
<gene>
    <name evidence="12" type="ORF">A2382_02025</name>
</gene>
<dbReference type="InterPro" id="IPR003593">
    <property type="entry name" value="AAA+_ATPase"/>
</dbReference>
<reference evidence="12 13" key="1">
    <citation type="journal article" date="2016" name="Nat. Commun.">
        <title>Thousands of microbial genomes shed light on interconnected biogeochemical processes in an aquifer system.</title>
        <authorList>
            <person name="Anantharaman K."/>
            <person name="Brown C.T."/>
            <person name="Hug L.A."/>
            <person name="Sharon I."/>
            <person name="Castelle C.J."/>
            <person name="Probst A.J."/>
            <person name="Thomas B.C."/>
            <person name="Singh A."/>
            <person name="Wilkins M.J."/>
            <person name="Karaoz U."/>
            <person name="Brodie E.L."/>
            <person name="Williams K.H."/>
            <person name="Hubbard S.S."/>
            <person name="Banfield J.F."/>
        </authorList>
    </citation>
    <scope>NUCLEOTIDE SEQUENCE [LARGE SCALE GENOMIC DNA]</scope>
</reference>
<dbReference type="PANTHER" id="PTHR15184">
    <property type="entry name" value="ATP SYNTHASE"/>
    <property type="match status" value="1"/>
</dbReference>
<evidence type="ECO:0000256" key="3">
    <source>
        <dbReference type="ARBA" id="ARBA00022448"/>
    </source>
</evidence>
<evidence type="ECO:0000256" key="2">
    <source>
        <dbReference type="ARBA" id="ARBA00008936"/>
    </source>
</evidence>
<dbReference type="Gene3D" id="1.10.1140.10">
    <property type="entry name" value="Bovine Mitochondrial F1-atpase, Atp Synthase Beta Chain, Chain D, domain 3"/>
    <property type="match status" value="1"/>
</dbReference>
<dbReference type="GO" id="GO:0046933">
    <property type="term" value="F:proton-transporting ATP synthase activity, rotational mechanism"/>
    <property type="evidence" value="ECO:0007669"/>
    <property type="project" value="TreeGrafter"/>
</dbReference>
<dbReference type="SUPFAM" id="SSF50615">
    <property type="entry name" value="N-terminal domain of alpha and beta subunits of F1 ATP synthase"/>
    <property type="match status" value="1"/>
</dbReference>
<keyword evidence="6" id="KW-1278">Translocase</keyword>
<keyword evidence="5" id="KW-0067">ATP-binding</keyword>
<organism evidence="12 13">
    <name type="scientific">Candidatus Woesebacteria bacterium RIFOXYB1_FULL_38_16</name>
    <dbReference type="NCBI Taxonomy" id="1802538"/>
    <lineage>
        <taxon>Bacteria</taxon>
        <taxon>Candidatus Woeseibacteriota</taxon>
    </lineage>
</organism>
<accession>A0A1F8CUB0</accession>
<comment type="subcellular location">
    <subcellularLocation>
        <location evidence="1">Membrane</location>
    </subcellularLocation>
</comment>
<dbReference type="AlphaFoldDB" id="A0A1F8CUB0"/>
<keyword evidence="3" id="KW-0813">Transport</keyword>
<dbReference type="InterPro" id="IPR027417">
    <property type="entry name" value="P-loop_NTPase"/>
</dbReference>
<proteinExistence type="inferred from homology"/>
<evidence type="ECO:0000256" key="9">
    <source>
        <dbReference type="ARBA" id="ARBA00023196"/>
    </source>
</evidence>
<dbReference type="Gene3D" id="2.40.10.170">
    <property type="match status" value="1"/>
</dbReference>
<dbReference type="PROSITE" id="PS00152">
    <property type="entry name" value="ATPASE_ALPHA_BETA"/>
    <property type="match status" value="1"/>
</dbReference>
<protein>
    <submittedName>
        <fullName evidence="12">F0F1 ATP synthase subunit beta</fullName>
    </submittedName>
</protein>
<name>A0A1F8CUB0_9BACT</name>
<comment type="similarity">
    <text evidence="2">Belongs to the ATPase alpha/beta chains family.</text>
</comment>
<dbReference type="InterPro" id="IPR055190">
    <property type="entry name" value="ATP-synt_VA_C"/>
</dbReference>
<dbReference type="Pfam" id="PF00006">
    <property type="entry name" value="ATP-synt_ab"/>
    <property type="match status" value="1"/>
</dbReference>
<dbReference type="InterPro" id="IPR050053">
    <property type="entry name" value="ATPase_alpha/beta_chains"/>
</dbReference>
<keyword evidence="7" id="KW-0406">Ion transport</keyword>
<evidence type="ECO:0000259" key="11">
    <source>
        <dbReference type="SMART" id="SM00382"/>
    </source>
</evidence>
<evidence type="ECO:0000256" key="4">
    <source>
        <dbReference type="ARBA" id="ARBA00022741"/>
    </source>
</evidence>
<dbReference type="SUPFAM" id="SSF47917">
    <property type="entry name" value="C-terminal domain of alpha and beta subunits of F1 ATP synthase"/>
    <property type="match status" value="1"/>
</dbReference>
<evidence type="ECO:0000256" key="6">
    <source>
        <dbReference type="ARBA" id="ARBA00022967"/>
    </source>
</evidence>
<evidence type="ECO:0000256" key="10">
    <source>
        <dbReference type="ARBA" id="ARBA00023310"/>
    </source>
</evidence>
<evidence type="ECO:0000313" key="13">
    <source>
        <dbReference type="Proteomes" id="UP000178999"/>
    </source>
</evidence>
<keyword evidence="9" id="KW-0139">CF(1)</keyword>
<evidence type="ECO:0000256" key="8">
    <source>
        <dbReference type="ARBA" id="ARBA00023136"/>
    </source>
</evidence>
<feature type="domain" description="AAA+ ATPase" evidence="11">
    <location>
        <begin position="141"/>
        <end position="312"/>
    </location>
</feature>
<evidence type="ECO:0000256" key="7">
    <source>
        <dbReference type="ARBA" id="ARBA00023065"/>
    </source>
</evidence>
<dbReference type="Proteomes" id="UP000178999">
    <property type="component" value="Unassembled WGS sequence"/>
</dbReference>
<dbReference type="PANTHER" id="PTHR15184:SF71">
    <property type="entry name" value="ATP SYNTHASE SUBUNIT BETA, MITOCHONDRIAL"/>
    <property type="match status" value="1"/>
</dbReference>
<dbReference type="Pfam" id="PF22919">
    <property type="entry name" value="ATP-synt_VA_C"/>
    <property type="match status" value="1"/>
</dbReference>
<keyword evidence="8" id="KW-0472">Membrane</keyword>
<dbReference type="GO" id="GO:0045259">
    <property type="term" value="C:proton-transporting ATP synthase complex"/>
    <property type="evidence" value="ECO:0007669"/>
    <property type="project" value="UniProtKB-KW"/>
</dbReference>
<keyword evidence="4" id="KW-0547">Nucleotide-binding</keyword>
<dbReference type="Gene3D" id="3.40.50.300">
    <property type="entry name" value="P-loop containing nucleotide triphosphate hydrolases"/>
    <property type="match status" value="1"/>
</dbReference>
<sequence length="457" mass="50581">MSTNQGRIIAIKGQVVEIEFSSKAPSIYDLLVLEKDKNIHFEVHSFLGGGRLYALALNATNTLVRGDTVLNSDEQLTIPVGKEMLGRITDAYGNPFDQKKTPLPIKRETIRKTNFTANIVSHKEILETGIKVIDLFVPIIKGGKMGLFGGAGVGKTILITEIMHNFLDANKNAVSVFAGVGERSREGLELFEQLDKTKALAASTLIFGPMGENPVTRFLSGFSAVTLAEYYRDKLKKDVLFFVDNIFRLAQAGSELATLTKTLPSEDGYQATLESEMAQFHERLVSTNEGTISSIEAIYVPADDLLDHAVQTVYPYLESIVILSREVYQQRLLPAINILESTSTAIDPQVVGKEHYDTALSAKSLLKEAENLERIASLVGESELGKDDQVKFHRAKKLRNYMTQSFFVTEDQTGQKGEYVSIQRTITDTKAIIDGKLDLIPEEKLLFLGSLDKVIKL</sequence>
<evidence type="ECO:0000313" key="12">
    <source>
        <dbReference type="EMBL" id="OGM79676.1"/>
    </source>
</evidence>
<dbReference type="GO" id="GO:0005524">
    <property type="term" value="F:ATP binding"/>
    <property type="evidence" value="ECO:0007669"/>
    <property type="project" value="UniProtKB-KW"/>
</dbReference>
<dbReference type="STRING" id="1802538.A2382_02025"/>
<dbReference type="InterPro" id="IPR036121">
    <property type="entry name" value="ATPase_F1/V1/A1_a/bsu_N_sf"/>
</dbReference>
<dbReference type="SMART" id="SM00382">
    <property type="entry name" value="AAA"/>
    <property type="match status" value="1"/>
</dbReference>
<dbReference type="SUPFAM" id="SSF52540">
    <property type="entry name" value="P-loop containing nucleoside triphosphate hydrolases"/>
    <property type="match status" value="1"/>
</dbReference>
<comment type="caution">
    <text evidence="12">The sequence shown here is derived from an EMBL/GenBank/DDBJ whole genome shotgun (WGS) entry which is preliminary data.</text>
</comment>
<dbReference type="InterPro" id="IPR024034">
    <property type="entry name" value="ATPase_F1/V1_b/a_C"/>
</dbReference>
<evidence type="ECO:0000256" key="5">
    <source>
        <dbReference type="ARBA" id="ARBA00022840"/>
    </source>
</evidence>
<evidence type="ECO:0000256" key="1">
    <source>
        <dbReference type="ARBA" id="ARBA00004370"/>
    </source>
</evidence>
<dbReference type="InterPro" id="IPR000194">
    <property type="entry name" value="ATPase_F1/V1/A1_a/bsu_nucl-bd"/>
</dbReference>